<dbReference type="Proteomes" id="UP000323142">
    <property type="component" value="Unassembled WGS sequence"/>
</dbReference>
<keyword evidence="3" id="KW-1185">Reference proteome</keyword>
<dbReference type="InterPro" id="IPR033469">
    <property type="entry name" value="CYTH-like_dom_sf"/>
</dbReference>
<evidence type="ECO:0000313" key="2">
    <source>
        <dbReference type="EMBL" id="KAA2237327.1"/>
    </source>
</evidence>
<name>A0A5B2VGN0_9HYPH</name>
<dbReference type="OrthoDB" id="9805588at2"/>
<feature type="region of interest" description="Disordered" evidence="1">
    <location>
        <begin position="181"/>
        <end position="280"/>
    </location>
</feature>
<sequence length="280" mass="29468">MPNERRFLIASSLARLIQKERGLGSRIVEGYFAPRPDRKQIVRIENGGAQLILVSTAQNGTTEEERAEVPRAHAEALLDVAQGKVAFARGTVPLQGGREVALDRFMIPTRIDVLSVTFPEGERPEAFQPPAWFGREITGEGGFELNAIAMNGAPDVGDINVSNSALESLLDSLEQRFGFRSSAASGTRAAPPPRPATPPPPAPPRPEPVRPEPAPVEPPAAEAAREEAPAEAPAPAAAAAPAEEPAAAGANDAPPAPTNDPDDVLASLARALAPRRPGQR</sequence>
<proteinExistence type="predicted"/>
<feature type="compositionally biased region" description="Pro residues" evidence="1">
    <location>
        <begin position="190"/>
        <end position="218"/>
    </location>
</feature>
<dbReference type="RefSeq" id="WP_149817028.1">
    <property type="nucleotide sequence ID" value="NZ_VUOA01000019.1"/>
</dbReference>
<feature type="compositionally biased region" description="Low complexity" evidence="1">
    <location>
        <begin position="230"/>
        <end position="253"/>
    </location>
</feature>
<feature type="compositionally biased region" description="Low complexity" evidence="1">
    <location>
        <begin position="265"/>
        <end position="280"/>
    </location>
</feature>
<organism evidence="2 3">
    <name type="scientific">Salinarimonas soli</name>
    <dbReference type="NCBI Taxonomy" id="1638099"/>
    <lineage>
        <taxon>Bacteria</taxon>
        <taxon>Pseudomonadati</taxon>
        <taxon>Pseudomonadota</taxon>
        <taxon>Alphaproteobacteria</taxon>
        <taxon>Hyphomicrobiales</taxon>
        <taxon>Salinarimonadaceae</taxon>
        <taxon>Salinarimonas</taxon>
    </lineage>
</organism>
<reference evidence="2 3" key="1">
    <citation type="submission" date="2019-09" db="EMBL/GenBank/DDBJ databases">
        <title>Salinarimonas rosea gen. nov., sp. nov., a new member of the a-2 subgroup of the Proteobacteria.</title>
        <authorList>
            <person name="Liu J."/>
        </authorList>
    </citation>
    <scope>NUCLEOTIDE SEQUENCE [LARGE SCALE GENOMIC DNA]</scope>
    <source>
        <strain evidence="2 3">BN140002</strain>
    </source>
</reference>
<protein>
    <recommendedName>
        <fullName evidence="4">CYTH domain-containing protein</fullName>
    </recommendedName>
</protein>
<evidence type="ECO:0000256" key="1">
    <source>
        <dbReference type="SAM" id="MobiDB-lite"/>
    </source>
</evidence>
<gene>
    <name evidence="2" type="ORF">F0L46_10020</name>
</gene>
<reference evidence="2 3" key="2">
    <citation type="submission" date="2019-09" db="EMBL/GenBank/DDBJ databases">
        <authorList>
            <person name="Jin C."/>
        </authorList>
    </citation>
    <scope>NUCLEOTIDE SEQUENCE [LARGE SCALE GENOMIC DNA]</scope>
    <source>
        <strain evidence="2 3">BN140002</strain>
    </source>
</reference>
<evidence type="ECO:0008006" key="4">
    <source>
        <dbReference type="Google" id="ProtNLM"/>
    </source>
</evidence>
<comment type="caution">
    <text evidence="2">The sequence shown here is derived from an EMBL/GenBank/DDBJ whole genome shotgun (WGS) entry which is preliminary data.</text>
</comment>
<dbReference type="SUPFAM" id="SSF55154">
    <property type="entry name" value="CYTH-like phosphatases"/>
    <property type="match status" value="1"/>
</dbReference>
<dbReference type="Gene3D" id="2.40.320.10">
    <property type="entry name" value="Hypothetical Protein Pfu-838710-001"/>
    <property type="match status" value="1"/>
</dbReference>
<evidence type="ECO:0000313" key="3">
    <source>
        <dbReference type="Proteomes" id="UP000323142"/>
    </source>
</evidence>
<dbReference type="EMBL" id="VUOA01000019">
    <property type="protein sequence ID" value="KAA2237327.1"/>
    <property type="molecule type" value="Genomic_DNA"/>
</dbReference>
<dbReference type="AlphaFoldDB" id="A0A5B2VGN0"/>
<accession>A0A5B2VGN0</accession>